<gene>
    <name evidence="3" type="ORF">ACHIPV_27725</name>
    <name evidence="2" type="ORF">ACHIRB_08660</name>
</gene>
<accession>A0ABW7K0V2</accession>
<comment type="caution">
    <text evidence="2">The sequence shown here is derived from an EMBL/GenBank/DDBJ whole genome shotgun (WGS) entry which is preliminary data.</text>
</comment>
<evidence type="ECO:0000313" key="4">
    <source>
        <dbReference type="Proteomes" id="UP001609176"/>
    </source>
</evidence>
<dbReference type="Proteomes" id="UP001609176">
    <property type="component" value="Unassembled WGS sequence"/>
</dbReference>
<evidence type="ECO:0000313" key="2">
    <source>
        <dbReference type="EMBL" id="MFH5228644.1"/>
    </source>
</evidence>
<keyword evidence="1" id="KW-0472">Membrane</keyword>
<protein>
    <recommendedName>
        <fullName evidence="6">Transmembrane protein</fullName>
    </recommendedName>
</protein>
<proteinExistence type="predicted"/>
<keyword evidence="5" id="KW-1185">Reference proteome</keyword>
<feature type="transmembrane region" description="Helical" evidence="1">
    <location>
        <begin position="6"/>
        <end position="27"/>
    </location>
</feature>
<dbReference type="EMBL" id="JBIMSN010000033">
    <property type="protein sequence ID" value="MFH5228644.1"/>
    <property type="molecule type" value="Genomic_DNA"/>
</dbReference>
<evidence type="ECO:0008006" key="6">
    <source>
        <dbReference type="Google" id="ProtNLM"/>
    </source>
</evidence>
<feature type="transmembrane region" description="Helical" evidence="1">
    <location>
        <begin position="119"/>
        <end position="140"/>
    </location>
</feature>
<evidence type="ECO:0000256" key="1">
    <source>
        <dbReference type="SAM" id="Phobius"/>
    </source>
</evidence>
<keyword evidence="1" id="KW-0812">Transmembrane</keyword>
<dbReference type="Proteomes" id="UP001609219">
    <property type="component" value="Unassembled WGS sequence"/>
</dbReference>
<evidence type="ECO:0000313" key="3">
    <source>
        <dbReference type="EMBL" id="MFH5245633.1"/>
    </source>
</evidence>
<feature type="transmembrane region" description="Helical" evidence="1">
    <location>
        <begin position="47"/>
        <end position="68"/>
    </location>
</feature>
<name>A0ABW7K0V2_9NOCA</name>
<feature type="transmembrane region" description="Helical" evidence="1">
    <location>
        <begin position="74"/>
        <end position="94"/>
    </location>
</feature>
<dbReference type="RefSeq" id="WP_395126397.1">
    <property type="nucleotide sequence ID" value="NZ_JBIMSN010000033.1"/>
</dbReference>
<keyword evidence="1" id="KW-1133">Transmembrane helix</keyword>
<evidence type="ECO:0000313" key="5">
    <source>
        <dbReference type="Proteomes" id="UP001609219"/>
    </source>
</evidence>
<dbReference type="EMBL" id="JBIMSP010000087">
    <property type="protein sequence ID" value="MFH5245633.1"/>
    <property type="molecule type" value="Genomic_DNA"/>
</dbReference>
<sequence length="143" mass="14504">MSLGSAIGAAAMFVWLGMVIAISFLEAPLKFRAPGVTVPIGLGVGQLVFRALNTAEVILAVTVVVAGAVDRPPVVVVVAVAIVVTALCAQLLGVKPRLARRSEAVLAGQQAPRSGAHHVYVVFEVVKVIALSAGGMAILVSGS</sequence>
<reference evidence="4 5" key="1">
    <citation type="submission" date="2024-10" db="EMBL/GenBank/DDBJ databases">
        <authorList>
            <person name="Riesco R."/>
        </authorList>
    </citation>
    <scope>NUCLEOTIDE SEQUENCE [LARGE SCALE GENOMIC DNA]</scope>
    <source>
        <strain evidence="3 4">NCIMB 15448</strain>
        <strain evidence="2 5">NCIMB 15450</strain>
    </source>
</reference>
<organism evidence="2 5">
    <name type="scientific">Antrihabitans spumae</name>
    <dbReference type="NCBI Taxonomy" id="3373370"/>
    <lineage>
        <taxon>Bacteria</taxon>
        <taxon>Bacillati</taxon>
        <taxon>Actinomycetota</taxon>
        <taxon>Actinomycetes</taxon>
        <taxon>Mycobacteriales</taxon>
        <taxon>Nocardiaceae</taxon>
        <taxon>Antrihabitans</taxon>
    </lineage>
</organism>